<proteinExistence type="predicted"/>
<dbReference type="GO" id="GO:0004672">
    <property type="term" value="F:protein kinase activity"/>
    <property type="evidence" value="ECO:0007669"/>
    <property type="project" value="InterPro"/>
</dbReference>
<feature type="domain" description="Protein kinase" evidence="1">
    <location>
        <begin position="12"/>
        <end position="278"/>
    </location>
</feature>
<reference evidence="2" key="1">
    <citation type="journal article" date="2020" name="Nature">
        <title>Giant virus diversity and host interactions through global metagenomics.</title>
        <authorList>
            <person name="Schulz F."/>
            <person name="Roux S."/>
            <person name="Paez-Espino D."/>
            <person name="Jungbluth S."/>
            <person name="Walsh D.A."/>
            <person name="Denef V.J."/>
            <person name="McMahon K.D."/>
            <person name="Konstantinidis K.T."/>
            <person name="Eloe-Fadrosh E.A."/>
            <person name="Kyrpides N.C."/>
            <person name="Woyke T."/>
        </authorList>
    </citation>
    <scope>NUCLEOTIDE SEQUENCE</scope>
    <source>
        <strain evidence="2">GVMAG-S-1021933-23</strain>
    </source>
</reference>
<dbReference type="PROSITE" id="PS50011">
    <property type="entry name" value="PROTEIN_KINASE_DOM"/>
    <property type="match status" value="1"/>
</dbReference>
<dbReference type="PANTHER" id="PTHR11909">
    <property type="entry name" value="CASEIN KINASE-RELATED"/>
    <property type="match status" value="1"/>
</dbReference>
<dbReference type="GO" id="GO:0005524">
    <property type="term" value="F:ATP binding"/>
    <property type="evidence" value="ECO:0007669"/>
    <property type="project" value="InterPro"/>
</dbReference>
<dbReference type="EMBL" id="MN740598">
    <property type="protein sequence ID" value="QHS78530.1"/>
    <property type="molecule type" value="Genomic_DNA"/>
</dbReference>
<dbReference type="InterPro" id="IPR000719">
    <property type="entry name" value="Prot_kinase_dom"/>
</dbReference>
<evidence type="ECO:0000259" key="1">
    <source>
        <dbReference type="PROSITE" id="PS50011"/>
    </source>
</evidence>
<dbReference type="SMART" id="SM00220">
    <property type="entry name" value="S_TKc"/>
    <property type="match status" value="1"/>
</dbReference>
<accession>A0A6C0AGG0</accession>
<dbReference type="Pfam" id="PF00069">
    <property type="entry name" value="Pkinase"/>
    <property type="match status" value="1"/>
</dbReference>
<dbReference type="InterPro" id="IPR011009">
    <property type="entry name" value="Kinase-like_dom_sf"/>
</dbReference>
<organism evidence="2">
    <name type="scientific">viral metagenome</name>
    <dbReference type="NCBI Taxonomy" id="1070528"/>
    <lineage>
        <taxon>unclassified sequences</taxon>
        <taxon>metagenomes</taxon>
        <taxon>organismal metagenomes</taxon>
    </lineage>
</organism>
<protein>
    <recommendedName>
        <fullName evidence="1">Protein kinase domain-containing protein</fullName>
    </recommendedName>
</protein>
<sequence length="281" mass="32967">MLKISDQLNKDFQIDSLLGKGNFGEVYSITSKNKIPYDLCAKVCKLVPNNKDITRAANTLYYEQTLIMGHLQQFPYRPRTPDKFYGETQIGKSKYRYLIMERLDISLYDYFVEGFNFQDLSRYALDILDGFKWLHEHNILLIDVKPENFMLKDNKIYFIDFGLVVLNTHTHKNQPVPVKNNGTPTFLSLDTQKGAVYAEKDDIESFAYVLISLLNSSLPWSDSKSEKELLEIKENYNMKKYCKEFKAKELYKILKLARKLKKEDKIPYEKIGKYLKKLSNK</sequence>
<dbReference type="Gene3D" id="1.10.510.10">
    <property type="entry name" value="Transferase(Phosphotransferase) domain 1"/>
    <property type="match status" value="1"/>
</dbReference>
<dbReference type="AlphaFoldDB" id="A0A6C0AGG0"/>
<name>A0A6C0AGG0_9ZZZZ</name>
<evidence type="ECO:0000313" key="2">
    <source>
        <dbReference type="EMBL" id="QHS78530.1"/>
    </source>
</evidence>
<dbReference type="SUPFAM" id="SSF56112">
    <property type="entry name" value="Protein kinase-like (PK-like)"/>
    <property type="match status" value="1"/>
</dbReference>
<dbReference type="InterPro" id="IPR050235">
    <property type="entry name" value="CK1_Ser-Thr_kinase"/>
</dbReference>